<dbReference type="FunCoup" id="A0A3N4LLJ7">
    <property type="interactions" value="99"/>
</dbReference>
<evidence type="ECO:0000313" key="3">
    <source>
        <dbReference type="Proteomes" id="UP000267821"/>
    </source>
</evidence>
<feature type="region of interest" description="Disordered" evidence="1">
    <location>
        <begin position="85"/>
        <end position="119"/>
    </location>
</feature>
<dbReference type="STRING" id="1051890.A0A3N4LLJ7"/>
<organism evidence="2 3">
    <name type="scientific">Terfezia boudieri ATCC MYA-4762</name>
    <dbReference type="NCBI Taxonomy" id="1051890"/>
    <lineage>
        <taxon>Eukaryota</taxon>
        <taxon>Fungi</taxon>
        <taxon>Dikarya</taxon>
        <taxon>Ascomycota</taxon>
        <taxon>Pezizomycotina</taxon>
        <taxon>Pezizomycetes</taxon>
        <taxon>Pezizales</taxon>
        <taxon>Pezizaceae</taxon>
        <taxon>Terfezia</taxon>
    </lineage>
</organism>
<evidence type="ECO:0000313" key="2">
    <source>
        <dbReference type="EMBL" id="RPB18795.1"/>
    </source>
</evidence>
<accession>A0A3N4LLJ7</accession>
<sequence length="119" mass="13462">MTRSHKANDPVHGVEPQGAQDPVPRNFGKYAAHTERAKKNGGGKANWGRDGDELIDSEEFVMHKARRRSNSKGHIEDMFVQSKFEEHEEEPVFREPVFREPVQRVETANSASSESSEKS</sequence>
<proteinExistence type="predicted"/>
<feature type="region of interest" description="Disordered" evidence="1">
    <location>
        <begin position="1"/>
        <end position="26"/>
    </location>
</feature>
<evidence type="ECO:0000256" key="1">
    <source>
        <dbReference type="SAM" id="MobiDB-lite"/>
    </source>
</evidence>
<feature type="compositionally biased region" description="Basic and acidic residues" evidence="1">
    <location>
        <begin position="85"/>
        <end position="103"/>
    </location>
</feature>
<dbReference type="Proteomes" id="UP000267821">
    <property type="component" value="Unassembled WGS sequence"/>
</dbReference>
<evidence type="ECO:0008006" key="4">
    <source>
        <dbReference type="Google" id="ProtNLM"/>
    </source>
</evidence>
<gene>
    <name evidence="2" type="ORF">L211DRAFT_853790</name>
</gene>
<protein>
    <recommendedName>
        <fullName evidence="4">Hyaluronan/mRNA-binding protein domain-containing protein</fullName>
    </recommendedName>
</protein>
<dbReference type="AlphaFoldDB" id="A0A3N4LLJ7"/>
<keyword evidence="3" id="KW-1185">Reference proteome</keyword>
<dbReference type="InParanoid" id="A0A3N4LLJ7"/>
<dbReference type="EMBL" id="ML121609">
    <property type="protein sequence ID" value="RPB18795.1"/>
    <property type="molecule type" value="Genomic_DNA"/>
</dbReference>
<feature type="compositionally biased region" description="Low complexity" evidence="1">
    <location>
        <begin position="110"/>
        <end position="119"/>
    </location>
</feature>
<dbReference type="OrthoDB" id="2122308at2759"/>
<name>A0A3N4LLJ7_9PEZI</name>
<reference evidence="2 3" key="1">
    <citation type="journal article" date="2018" name="Nat. Ecol. Evol.">
        <title>Pezizomycetes genomes reveal the molecular basis of ectomycorrhizal truffle lifestyle.</title>
        <authorList>
            <person name="Murat C."/>
            <person name="Payen T."/>
            <person name="Noel B."/>
            <person name="Kuo A."/>
            <person name="Morin E."/>
            <person name="Chen J."/>
            <person name="Kohler A."/>
            <person name="Krizsan K."/>
            <person name="Balestrini R."/>
            <person name="Da Silva C."/>
            <person name="Montanini B."/>
            <person name="Hainaut M."/>
            <person name="Levati E."/>
            <person name="Barry K.W."/>
            <person name="Belfiori B."/>
            <person name="Cichocki N."/>
            <person name="Clum A."/>
            <person name="Dockter R.B."/>
            <person name="Fauchery L."/>
            <person name="Guy J."/>
            <person name="Iotti M."/>
            <person name="Le Tacon F."/>
            <person name="Lindquist E.A."/>
            <person name="Lipzen A."/>
            <person name="Malagnac F."/>
            <person name="Mello A."/>
            <person name="Molinier V."/>
            <person name="Miyauchi S."/>
            <person name="Poulain J."/>
            <person name="Riccioni C."/>
            <person name="Rubini A."/>
            <person name="Sitrit Y."/>
            <person name="Splivallo R."/>
            <person name="Traeger S."/>
            <person name="Wang M."/>
            <person name="Zifcakova L."/>
            <person name="Wipf D."/>
            <person name="Zambonelli A."/>
            <person name="Paolocci F."/>
            <person name="Nowrousian M."/>
            <person name="Ottonello S."/>
            <person name="Baldrian P."/>
            <person name="Spatafora J.W."/>
            <person name="Henrissat B."/>
            <person name="Nagy L.G."/>
            <person name="Aury J.M."/>
            <person name="Wincker P."/>
            <person name="Grigoriev I.V."/>
            <person name="Bonfante P."/>
            <person name="Martin F.M."/>
        </authorList>
    </citation>
    <scope>NUCLEOTIDE SEQUENCE [LARGE SCALE GENOMIC DNA]</scope>
    <source>
        <strain evidence="2 3">ATCC MYA-4762</strain>
    </source>
</reference>